<feature type="region of interest" description="Disordered" evidence="1">
    <location>
        <begin position="198"/>
        <end position="239"/>
    </location>
</feature>
<organism evidence="2 3">
    <name type="scientific">Nadsonia fulvescens var. elongata DSM 6958</name>
    <dbReference type="NCBI Taxonomy" id="857566"/>
    <lineage>
        <taxon>Eukaryota</taxon>
        <taxon>Fungi</taxon>
        <taxon>Dikarya</taxon>
        <taxon>Ascomycota</taxon>
        <taxon>Saccharomycotina</taxon>
        <taxon>Dipodascomycetes</taxon>
        <taxon>Dipodascales</taxon>
        <taxon>Dipodascales incertae sedis</taxon>
        <taxon>Nadsonia</taxon>
    </lineage>
</organism>
<evidence type="ECO:0000313" key="2">
    <source>
        <dbReference type="EMBL" id="ODQ63968.1"/>
    </source>
</evidence>
<evidence type="ECO:0000256" key="1">
    <source>
        <dbReference type="SAM" id="MobiDB-lite"/>
    </source>
</evidence>
<dbReference type="Proteomes" id="UP000095009">
    <property type="component" value="Unassembled WGS sequence"/>
</dbReference>
<dbReference type="Pfam" id="PF04614">
    <property type="entry name" value="Pex19"/>
    <property type="match status" value="1"/>
</dbReference>
<dbReference type="PANTHER" id="PTHR12774">
    <property type="entry name" value="PEROXISOMAL BIOGENESIS FACTOR 19"/>
    <property type="match status" value="1"/>
</dbReference>
<name>A0A1E3PF26_9ASCO</name>
<dbReference type="GO" id="GO:0005778">
    <property type="term" value="C:peroxisomal membrane"/>
    <property type="evidence" value="ECO:0007669"/>
    <property type="project" value="TreeGrafter"/>
</dbReference>
<dbReference type="InterPro" id="IPR038322">
    <property type="entry name" value="Pex19_C_sf"/>
</dbReference>
<gene>
    <name evidence="2" type="ORF">NADFUDRAFT_47741</name>
</gene>
<evidence type="ECO:0000313" key="3">
    <source>
        <dbReference type="Proteomes" id="UP000095009"/>
    </source>
</evidence>
<dbReference type="PANTHER" id="PTHR12774:SF2">
    <property type="entry name" value="PEROXISOMAL BIOGENESIS FACTOR 19"/>
    <property type="match status" value="1"/>
</dbReference>
<dbReference type="STRING" id="857566.A0A1E3PF26"/>
<protein>
    <submittedName>
        <fullName evidence="2">Pex19 protein</fullName>
    </submittedName>
</protein>
<dbReference type="InterPro" id="IPR006708">
    <property type="entry name" value="Pex19"/>
</dbReference>
<dbReference type="GO" id="GO:0033328">
    <property type="term" value="F:peroxisome membrane targeting sequence binding"/>
    <property type="evidence" value="ECO:0007669"/>
    <property type="project" value="TreeGrafter"/>
</dbReference>
<dbReference type="OrthoDB" id="21292at2759"/>
<accession>A0A1E3PF26</accession>
<feature type="compositionally biased region" description="Low complexity" evidence="1">
    <location>
        <begin position="32"/>
        <end position="55"/>
    </location>
</feature>
<dbReference type="AlphaFoldDB" id="A0A1E3PF26"/>
<dbReference type="Gene3D" id="1.20.120.900">
    <property type="entry name" value="Pex19, mPTS binding domain"/>
    <property type="match status" value="1"/>
</dbReference>
<feature type="region of interest" description="Disordered" evidence="1">
    <location>
        <begin position="23"/>
        <end position="60"/>
    </location>
</feature>
<sequence length="239" mass="26465">MDDLLKDMDSDPASRAQFEQLLFGMEQSTGGTPATASTKKNPKATTKTTNKKPANFQDTINKTMERLKESGQEIDQEMANDDGETDDFLSEMLKQLGSAAGEAGGIDDDGFDMSNLVTEMMEQLSSKEVLYEPMLEMHEKYPAWLLKNSSKCTPEQLKNYKEQQQITAEIVQRFQSPRYSDSNKDDKAFIAERMERMQATGSPPAELMGDLADGGIPGLDMGEDGLPKLPEDLEGCPTQ</sequence>
<dbReference type="EMBL" id="KV454413">
    <property type="protein sequence ID" value="ODQ63968.1"/>
    <property type="molecule type" value="Genomic_DNA"/>
</dbReference>
<reference evidence="2 3" key="1">
    <citation type="journal article" date="2016" name="Proc. Natl. Acad. Sci. U.S.A.">
        <title>Comparative genomics of biotechnologically important yeasts.</title>
        <authorList>
            <person name="Riley R."/>
            <person name="Haridas S."/>
            <person name="Wolfe K.H."/>
            <person name="Lopes M.R."/>
            <person name="Hittinger C.T."/>
            <person name="Goeker M."/>
            <person name="Salamov A.A."/>
            <person name="Wisecaver J.H."/>
            <person name="Long T.M."/>
            <person name="Calvey C.H."/>
            <person name="Aerts A.L."/>
            <person name="Barry K.W."/>
            <person name="Choi C."/>
            <person name="Clum A."/>
            <person name="Coughlan A.Y."/>
            <person name="Deshpande S."/>
            <person name="Douglass A.P."/>
            <person name="Hanson S.J."/>
            <person name="Klenk H.-P."/>
            <person name="LaButti K.M."/>
            <person name="Lapidus A."/>
            <person name="Lindquist E.A."/>
            <person name="Lipzen A.M."/>
            <person name="Meier-Kolthoff J.P."/>
            <person name="Ohm R.A."/>
            <person name="Otillar R.P."/>
            <person name="Pangilinan J.L."/>
            <person name="Peng Y."/>
            <person name="Rokas A."/>
            <person name="Rosa C.A."/>
            <person name="Scheuner C."/>
            <person name="Sibirny A.A."/>
            <person name="Slot J.C."/>
            <person name="Stielow J.B."/>
            <person name="Sun H."/>
            <person name="Kurtzman C.P."/>
            <person name="Blackwell M."/>
            <person name="Grigoriev I.V."/>
            <person name="Jeffries T.W."/>
        </authorList>
    </citation>
    <scope>NUCLEOTIDE SEQUENCE [LARGE SCALE GENOMIC DNA]</scope>
    <source>
        <strain evidence="2 3">DSM 6958</strain>
    </source>
</reference>
<keyword evidence="3" id="KW-1185">Reference proteome</keyword>
<dbReference type="GO" id="GO:0045046">
    <property type="term" value="P:protein import into peroxisome membrane"/>
    <property type="evidence" value="ECO:0007669"/>
    <property type="project" value="TreeGrafter"/>
</dbReference>
<proteinExistence type="predicted"/>